<reference evidence="5 6" key="1">
    <citation type="journal article" date="2018" name="Nat. Ecol. Evol.">
        <title>Genomic signatures of mitonuclear coevolution across populations of Tigriopus californicus.</title>
        <authorList>
            <person name="Barreto F.S."/>
            <person name="Watson E.T."/>
            <person name="Lima T.G."/>
            <person name="Willett C.S."/>
            <person name="Edmands S."/>
            <person name="Li W."/>
            <person name="Burton R.S."/>
        </authorList>
    </citation>
    <scope>NUCLEOTIDE SEQUENCE [LARGE SCALE GENOMIC DNA]</scope>
    <source>
        <strain evidence="5 6">San Diego</strain>
    </source>
</reference>
<gene>
    <name evidence="5" type="ORF">TCAL_08774</name>
</gene>
<dbReference type="GO" id="GO:0022857">
    <property type="term" value="F:transmembrane transporter activity"/>
    <property type="evidence" value="ECO:0007669"/>
    <property type="project" value="InterPro"/>
</dbReference>
<dbReference type="SUPFAM" id="SSF103473">
    <property type="entry name" value="MFS general substrate transporter"/>
    <property type="match status" value="1"/>
</dbReference>
<feature type="compositionally biased region" description="Polar residues" evidence="2">
    <location>
        <begin position="501"/>
        <end position="521"/>
    </location>
</feature>
<dbReference type="AlphaFoldDB" id="A0A553PIC0"/>
<organism evidence="5 6">
    <name type="scientific">Tigriopus californicus</name>
    <name type="common">Marine copepod</name>
    <dbReference type="NCBI Taxonomy" id="6832"/>
    <lineage>
        <taxon>Eukaryota</taxon>
        <taxon>Metazoa</taxon>
        <taxon>Ecdysozoa</taxon>
        <taxon>Arthropoda</taxon>
        <taxon>Crustacea</taxon>
        <taxon>Multicrustacea</taxon>
        <taxon>Hexanauplia</taxon>
        <taxon>Copepoda</taxon>
        <taxon>Harpacticoida</taxon>
        <taxon>Harpacticidae</taxon>
        <taxon>Tigriopus</taxon>
    </lineage>
</organism>
<keyword evidence="3" id="KW-0812">Transmembrane</keyword>
<feature type="region of interest" description="Disordered" evidence="2">
    <location>
        <begin position="486"/>
        <end position="530"/>
    </location>
</feature>
<dbReference type="InterPro" id="IPR036259">
    <property type="entry name" value="MFS_trans_sf"/>
</dbReference>
<feature type="transmembrane region" description="Helical" evidence="3">
    <location>
        <begin position="87"/>
        <end position="113"/>
    </location>
</feature>
<dbReference type="Pfam" id="PF07690">
    <property type="entry name" value="MFS_1"/>
    <property type="match status" value="1"/>
</dbReference>
<feature type="transmembrane region" description="Helical" evidence="3">
    <location>
        <begin position="429"/>
        <end position="451"/>
    </location>
</feature>
<keyword evidence="3" id="KW-1133">Transmembrane helix</keyword>
<dbReference type="EMBL" id="VCGU01000004">
    <property type="protein sequence ID" value="TRY77410.1"/>
    <property type="molecule type" value="Genomic_DNA"/>
</dbReference>
<comment type="caution">
    <text evidence="5">The sequence shown here is derived from an EMBL/GenBank/DDBJ whole genome shotgun (WGS) entry which is preliminary data.</text>
</comment>
<dbReference type="GO" id="GO:0016020">
    <property type="term" value="C:membrane"/>
    <property type="evidence" value="ECO:0007669"/>
    <property type="project" value="UniProtKB-SubCell"/>
</dbReference>
<feature type="transmembrane region" description="Helical" evidence="3">
    <location>
        <begin position="254"/>
        <end position="278"/>
    </location>
</feature>
<feature type="transmembrane region" description="Helical" evidence="3">
    <location>
        <begin position="457"/>
        <end position="481"/>
    </location>
</feature>
<evidence type="ECO:0000256" key="1">
    <source>
        <dbReference type="ARBA" id="ARBA00004141"/>
    </source>
</evidence>
<dbReference type="PANTHER" id="PTHR11360">
    <property type="entry name" value="MONOCARBOXYLATE TRANSPORTER"/>
    <property type="match status" value="1"/>
</dbReference>
<feature type="domain" description="Major facilitator superfamily (MFS) profile" evidence="4">
    <location>
        <begin position="89"/>
        <end position="483"/>
    </location>
</feature>
<evidence type="ECO:0000313" key="6">
    <source>
        <dbReference type="Proteomes" id="UP000318571"/>
    </source>
</evidence>
<name>A0A553PIC0_TIGCA</name>
<keyword evidence="3" id="KW-0472">Membrane</keyword>
<accession>A0A553PIC0</accession>
<protein>
    <recommendedName>
        <fullName evidence="4">Major facilitator superfamily (MFS) profile domain-containing protein</fullName>
    </recommendedName>
</protein>
<feature type="transmembrane region" description="Helical" evidence="3">
    <location>
        <begin position="185"/>
        <end position="207"/>
    </location>
</feature>
<evidence type="ECO:0000256" key="3">
    <source>
        <dbReference type="SAM" id="Phobius"/>
    </source>
</evidence>
<dbReference type="PROSITE" id="PS50850">
    <property type="entry name" value="MFS"/>
    <property type="match status" value="1"/>
</dbReference>
<dbReference type="Proteomes" id="UP000318571">
    <property type="component" value="Chromosome 5"/>
</dbReference>
<evidence type="ECO:0000259" key="4">
    <source>
        <dbReference type="PROSITE" id="PS50850"/>
    </source>
</evidence>
<evidence type="ECO:0000256" key="2">
    <source>
        <dbReference type="SAM" id="MobiDB-lite"/>
    </source>
</evidence>
<keyword evidence="6" id="KW-1185">Reference proteome</keyword>
<evidence type="ECO:0000313" key="5">
    <source>
        <dbReference type="EMBL" id="TRY77410.1"/>
    </source>
</evidence>
<dbReference type="PANTHER" id="PTHR11360:SF312">
    <property type="entry name" value="KARMOISIN, ISOFORM B"/>
    <property type="match status" value="1"/>
</dbReference>
<feature type="transmembrane region" description="Helical" evidence="3">
    <location>
        <begin position="219"/>
        <end position="239"/>
    </location>
</feature>
<dbReference type="OMA" id="LSYRIWA"/>
<dbReference type="FunFam" id="1.20.1250.20:FF:000413">
    <property type="entry name" value="Karmoisin, isoform B"/>
    <property type="match status" value="1"/>
</dbReference>
<feature type="transmembrane region" description="Helical" evidence="3">
    <location>
        <begin position="133"/>
        <end position="153"/>
    </location>
</feature>
<feature type="transmembrane region" description="Helical" evidence="3">
    <location>
        <begin position="299"/>
        <end position="320"/>
    </location>
</feature>
<sequence>MDLKPSASQTQPLIEDQDQSLIQYSEEEGSSIVSSSGSSNLVPIMMRDNSEETSVSRRVSISPEAVIANSTKEHYVTKGFTPPDGGFWAWLVLIASFLTNGIIFGTINSFGVIFVYLCEQYHDDKAAATKASLVGSVAVGATFFLSPVSGILADQFGIRKTAFFGGFVAFLGMLLSSFFVNHIDILYLTYGVMFGGGSSLCYTPSLVILGHYFKRRMGVVNGLVTAGSSLFTVMMPYILEGLLSSWGLVNCFRFLAFLTFFLMLAALTFAPLMPPLPVDDSQTCVAKIVNVHNWKNPKYVIWALAVPCALFGYFVPYVHIVKYVKDILPEKNGSSLVMCIGVTSGLGRIVFGRIADLPGVNRIFLQQISFVCIGICTMLLTAAPYFAPYTFEAMIAFALVMGVFDGCFITMFGPIAFDICGPVGASQAIGFILGMCSFPLTIGPPVAGMLYDYLGNYTVAFLAAGCPPIIGSLVMCAIHYARGTRTPSDQHSSDEEDNLNGDVSQNLLSHSQENGSNSKNDPGSGARTGLTNTVTATTFLAPEETNGVIKGN</sequence>
<dbReference type="InterPro" id="IPR050327">
    <property type="entry name" value="Proton-linked_MCT"/>
</dbReference>
<feature type="transmembrane region" description="Helical" evidence="3">
    <location>
        <begin position="393"/>
        <end position="417"/>
    </location>
</feature>
<feature type="transmembrane region" description="Helical" evidence="3">
    <location>
        <begin position="363"/>
        <end position="387"/>
    </location>
</feature>
<feature type="transmembrane region" description="Helical" evidence="3">
    <location>
        <begin position="162"/>
        <end position="179"/>
    </location>
</feature>
<comment type="subcellular location">
    <subcellularLocation>
        <location evidence="1">Membrane</location>
        <topology evidence="1">Multi-pass membrane protein</topology>
    </subcellularLocation>
</comment>
<dbReference type="InterPro" id="IPR011701">
    <property type="entry name" value="MFS"/>
</dbReference>
<proteinExistence type="predicted"/>
<dbReference type="Gene3D" id="1.20.1250.20">
    <property type="entry name" value="MFS general substrate transporter like domains"/>
    <property type="match status" value="2"/>
</dbReference>
<dbReference type="OrthoDB" id="6499973at2759"/>
<dbReference type="InterPro" id="IPR020846">
    <property type="entry name" value="MFS_dom"/>
</dbReference>